<dbReference type="NCBIfam" id="TIGR00915">
    <property type="entry name" value="2A0602"/>
    <property type="match status" value="1"/>
</dbReference>
<evidence type="ECO:0000256" key="1">
    <source>
        <dbReference type="ARBA" id="ARBA00004429"/>
    </source>
</evidence>
<dbReference type="PANTHER" id="PTHR32063">
    <property type="match status" value="1"/>
</dbReference>
<dbReference type="Pfam" id="PF00873">
    <property type="entry name" value="ACR_tran"/>
    <property type="match status" value="1"/>
</dbReference>
<dbReference type="PRINTS" id="PR00702">
    <property type="entry name" value="ACRIFLAVINRP"/>
</dbReference>
<feature type="transmembrane region" description="Helical" evidence="9">
    <location>
        <begin position="922"/>
        <end position="947"/>
    </location>
</feature>
<organism evidence="10">
    <name type="scientific">Waddlia chondrophila 2032/99</name>
    <dbReference type="NCBI Taxonomy" id="765953"/>
    <lineage>
        <taxon>Bacteria</taxon>
        <taxon>Pseudomonadati</taxon>
        <taxon>Chlamydiota</taxon>
        <taxon>Chlamydiia</taxon>
        <taxon>Parachlamydiales</taxon>
        <taxon>Waddliaceae</taxon>
        <taxon>Waddlia</taxon>
    </lineage>
</organism>
<dbReference type="Gene3D" id="3.30.70.1320">
    <property type="entry name" value="Multidrug efflux transporter AcrB pore domain like"/>
    <property type="match status" value="1"/>
</dbReference>
<proteinExistence type="inferred from homology"/>
<feature type="transmembrane region" description="Helical" evidence="9">
    <location>
        <begin position="437"/>
        <end position="461"/>
    </location>
</feature>
<name>F8LEL1_9BACT</name>
<feature type="transmembrane region" description="Helical" evidence="9">
    <location>
        <begin position="999"/>
        <end position="1025"/>
    </location>
</feature>
<evidence type="ECO:0000256" key="4">
    <source>
        <dbReference type="ARBA" id="ARBA00022475"/>
    </source>
</evidence>
<comment type="subcellular location">
    <subcellularLocation>
        <location evidence="1">Cell inner membrane</location>
        <topology evidence="1">Multi-pass membrane protein</topology>
    </subcellularLocation>
</comment>
<gene>
    <name evidence="10" type="primary">bepE</name>
    <name evidence="10" type="ORF">WCH_DD19430</name>
</gene>
<accession>F8LEL1</accession>
<feature type="transmembrane region" description="Helical" evidence="9">
    <location>
        <begin position="473"/>
        <end position="500"/>
    </location>
</feature>
<sequence length="1039" mass="113665">MFSHFFIDRPILSSVISIVIVLAGFMAMVNLPIAQYPEITPRQVQVTTAYPGASAEVVSNNVAAPIEQQVNGADDMLYMYSSCSSTGNMTLNVFFDLSRDPDLAQVDVQNRVNLALPQLPEIVTRQGVSVKKVSTSFMMIIAVFSPDGRYDNTYVGNYANLYILDAIKRIPGANQASVIGVPDYAMRLWVKPDRMAQLGITSQDIIRAVQAQNEQFAAGRVGQPPNMDEVVMTFPVTTQGRLTTPQEFEEIILRAGSEGAAIVKLKDIGRAELGSKDYNVTTHLNKMPATLIAVYQQPGSNALEVSEAVTSLLKEMKKDFPDGIDYKISMDTTQFVRASIHEVVRTFFEAAVLVTLVVLIFLGTIRATLIPLVAVPISILGAFIGMILMGFSINMLTLFGLILAIGVVVDDAIVVMENVERNMAAFKLSPREAARRAMVEVTGPVIATTLVVLAVFIPVGFMGGVTGELYKQFAITIAISVGFSSIVALTLSPALTVILLTPDMKKKGFFQWFDRKFDWINEKYASLVEFFLNNKLISAGVFIVAIISSWWMFATISTSFVPEEDQGYLLSVYMLPDASSLDRTAEVGRQVEKIFLDQPGVRDVATGNGYSLLDGQLKTNTGVAFVALDDYEKRKSPDLQAEHIMRATGAKMMQIREGVAFPINPPPIPGLGSVGGFEFWVQSQGTGTYQQLGEVINKVVEKAGERPELGNLTATINTDSQQLFVNLDRERAEVYGVPVQEVYDTLQTLFGSIYVSQFSKFSRLWQVIVQAESSYRTVPEDINQVYVRNKNNDMVPLSSLVSMEYVAGPDIVTRFNNFPAAKINGNPAPGYSSGQALNAMEEVAREVFPPGYGFAWSGQAFEEKKSGGTSAVAFIFGMVMVFLILAAQYERWSMPFAVILALPFALFGALLAIWLRGISNDVYFQIGMVALIALAAKNAILIVEFAMQKYEEGFSAYESALIAAKLRLRPICMTAFSFILGCVPLAMATGASANSRHSIGTGVIGGMLGATVIAIFFIPLFYLLLQKISGDHKEKSDEE</sequence>
<dbReference type="FunFam" id="1.20.1640.10:FF:000001">
    <property type="entry name" value="Efflux pump membrane transporter"/>
    <property type="match status" value="1"/>
</dbReference>
<keyword evidence="4" id="KW-1003">Cell membrane</keyword>
<keyword evidence="7 9" id="KW-1133">Transmembrane helix</keyword>
<evidence type="ECO:0000256" key="9">
    <source>
        <dbReference type="SAM" id="Phobius"/>
    </source>
</evidence>
<dbReference type="GO" id="GO:0042910">
    <property type="term" value="F:xenobiotic transmembrane transporter activity"/>
    <property type="evidence" value="ECO:0007669"/>
    <property type="project" value="TreeGrafter"/>
</dbReference>
<evidence type="ECO:0000256" key="8">
    <source>
        <dbReference type="ARBA" id="ARBA00023136"/>
    </source>
</evidence>
<dbReference type="PANTHER" id="PTHR32063:SF24">
    <property type="entry name" value="CATION EFFLUX SYSTEM (ACRB_ACRD_ACRF FAMILY)"/>
    <property type="match status" value="1"/>
</dbReference>
<feature type="transmembrane region" description="Helical" evidence="9">
    <location>
        <begin position="12"/>
        <end position="33"/>
    </location>
</feature>
<keyword evidence="8 9" id="KW-0472">Membrane</keyword>
<dbReference type="Gene3D" id="3.30.70.1430">
    <property type="entry name" value="Multidrug efflux transporter AcrB pore domain"/>
    <property type="match status" value="2"/>
</dbReference>
<evidence type="ECO:0000256" key="6">
    <source>
        <dbReference type="ARBA" id="ARBA00022692"/>
    </source>
</evidence>
<dbReference type="SUPFAM" id="SSF82714">
    <property type="entry name" value="Multidrug efflux transporter AcrB TolC docking domain, DN and DC subdomains"/>
    <property type="match status" value="2"/>
</dbReference>
<comment type="similarity">
    <text evidence="2">Belongs to the resistance-nodulation-cell division (RND) (TC 2.A.6) family.</text>
</comment>
<dbReference type="Gene3D" id="1.20.1640.10">
    <property type="entry name" value="Multidrug efflux transporter AcrB transmembrane domain"/>
    <property type="match status" value="2"/>
</dbReference>
<dbReference type="GO" id="GO:0015562">
    <property type="term" value="F:efflux transmembrane transporter activity"/>
    <property type="evidence" value="ECO:0007669"/>
    <property type="project" value="InterPro"/>
</dbReference>
<evidence type="ECO:0000256" key="2">
    <source>
        <dbReference type="ARBA" id="ARBA00010942"/>
    </source>
</evidence>
<feature type="transmembrane region" description="Helical" evidence="9">
    <location>
        <begin position="369"/>
        <end position="389"/>
    </location>
</feature>
<dbReference type="SUPFAM" id="SSF82866">
    <property type="entry name" value="Multidrug efflux transporter AcrB transmembrane domain"/>
    <property type="match status" value="2"/>
</dbReference>
<evidence type="ECO:0000256" key="7">
    <source>
        <dbReference type="ARBA" id="ARBA00022989"/>
    </source>
</evidence>
<feature type="transmembrane region" description="Helical" evidence="9">
    <location>
        <begin position="871"/>
        <end position="889"/>
    </location>
</feature>
<dbReference type="FunFam" id="3.30.70.1430:FF:000001">
    <property type="entry name" value="Efflux pump membrane transporter"/>
    <property type="match status" value="1"/>
</dbReference>
<evidence type="ECO:0000256" key="5">
    <source>
        <dbReference type="ARBA" id="ARBA00022519"/>
    </source>
</evidence>
<keyword evidence="6 9" id="KW-0812">Transmembrane</keyword>
<dbReference type="AlphaFoldDB" id="F8LEL1"/>
<dbReference type="InterPro" id="IPR001036">
    <property type="entry name" value="Acrflvin-R"/>
</dbReference>
<evidence type="ECO:0000256" key="3">
    <source>
        <dbReference type="ARBA" id="ARBA00022448"/>
    </source>
</evidence>
<protein>
    <submittedName>
        <fullName evidence="10">Efflux pump membrane transporter BepE</fullName>
    </submittedName>
</protein>
<keyword evidence="3" id="KW-0813">Transport</keyword>
<dbReference type="Gene3D" id="3.30.2090.10">
    <property type="entry name" value="Multidrug efflux transporter AcrB TolC docking domain, DN and DC subdomains"/>
    <property type="match status" value="2"/>
</dbReference>
<keyword evidence="5" id="KW-0997">Cell inner membrane</keyword>
<dbReference type="NCBIfam" id="NF000282">
    <property type="entry name" value="RND_permease_1"/>
    <property type="match status" value="1"/>
</dbReference>
<dbReference type="EMBL" id="FR872659">
    <property type="protein sequence ID" value="CCB91929.1"/>
    <property type="molecule type" value="Genomic_DNA"/>
</dbReference>
<feature type="transmembrane region" description="Helical" evidence="9">
    <location>
        <begin position="968"/>
        <end position="987"/>
    </location>
</feature>
<dbReference type="InterPro" id="IPR004764">
    <property type="entry name" value="MdtF-like"/>
</dbReference>
<evidence type="ECO:0000313" key="10">
    <source>
        <dbReference type="EMBL" id="CCB91929.1"/>
    </source>
</evidence>
<dbReference type="InterPro" id="IPR027463">
    <property type="entry name" value="AcrB_DN_DC_subdom"/>
</dbReference>
<feature type="transmembrane region" description="Helical" evidence="9">
    <location>
        <begin position="896"/>
        <end position="916"/>
    </location>
</feature>
<dbReference type="GO" id="GO:0009636">
    <property type="term" value="P:response to toxic substance"/>
    <property type="evidence" value="ECO:0007669"/>
    <property type="project" value="UniProtKB-ARBA"/>
</dbReference>
<dbReference type="SUPFAM" id="SSF82693">
    <property type="entry name" value="Multidrug efflux transporter AcrB pore domain, PN1, PN2, PC1 and PC2 subdomains"/>
    <property type="match status" value="3"/>
</dbReference>
<reference evidence="10" key="1">
    <citation type="submission" date="2011-05" db="EMBL/GenBank/DDBJ databases">
        <title>Unity in variety -- the pan-genome of the Chlamydiae.</title>
        <authorList>
            <person name="Collingro A."/>
            <person name="Tischler P."/>
            <person name="Weinmaier T."/>
            <person name="Penz T."/>
            <person name="Heinz E."/>
            <person name="Brunham R.C."/>
            <person name="Read T.D."/>
            <person name="Bavoil P.M."/>
            <person name="Sachse K."/>
            <person name="Kahane S."/>
            <person name="Friedman M.G."/>
            <person name="Rattei T."/>
            <person name="Myers G.S.A."/>
            <person name="Horn M."/>
        </authorList>
    </citation>
    <scope>NUCLEOTIDE SEQUENCE</scope>
    <source>
        <strain evidence="10">2032/99</strain>
    </source>
</reference>
<dbReference type="Gene3D" id="3.30.70.1440">
    <property type="entry name" value="Multidrug efflux transporter AcrB pore domain"/>
    <property type="match status" value="1"/>
</dbReference>
<feature type="transmembrane region" description="Helical" evidence="9">
    <location>
        <begin position="343"/>
        <end position="362"/>
    </location>
</feature>
<feature type="transmembrane region" description="Helical" evidence="9">
    <location>
        <begin position="536"/>
        <end position="553"/>
    </location>
</feature>
<dbReference type="GO" id="GO:0005886">
    <property type="term" value="C:plasma membrane"/>
    <property type="evidence" value="ECO:0007669"/>
    <property type="project" value="UniProtKB-SubCell"/>
</dbReference>
<feature type="transmembrane region" description="Helical" evidence="9">
    <location>
        <begin position="395"/>
        <end position="416"/>
    </location>
</feature>